<accession>C3YLX7</accession>
<dbReference type="InParanoid" id="C3YLX7"/>
<reference evidence="2" key="1">
    <citation type="journal article" date="2008" name="Nature">
        <title>The amphioxus genome and the evolution of the chordate karyotype.</title>
        <authorList>
            <consortium name="US DOE Joint Genome Institute (JGI-PGF)"/>
            <person name="Putnam N.H."/>
            <person name="Butts T."/>
            <person name="Ferrier D.E.K."/>
            <person name="Furlong R.F."/>
            <person name="Hellsten U."/>
            <person name="Kawashima T."/>
            <person name="Robinson-Rechavi M."/>
            <person name="Shoguchi E."/>
            <person name="Terry A."/>
            <person name="Yu J.-K."/>
            <person name="Benito-Gutierrez E.L."/>
            <person name="Dubchak I."/>
            <person name="Garcia-Fernandez J."/>
            <person name="Gibson-Brown J.J."/>
            <person name="Grigoriev I.V."/>
            <person name="Horton A.C."/>
            <person name="de Jong P.J."/>
            <person name="Jurka J."/>
            <person name="Kapitonov V.V."/>
            <person name="Kohara Y."/>
            <person name="Kuroki Y."/>
            <person name="Lindquist E."/>
            <person name="Lucas S."/>
            <person name="Osoegawa K."/>
            <person name="Pennacchio L.A."/>
            <person name="Salamov A.A."/>
            <person name="Satou Y."/>
            <person name="Sauka-Spengler T."/>
            <person name="Schmutz J."/>
            <person name="Shin-I T."/>
            <person name="Toyoda A."/>
            <person name="Bronner-Fraser M."/>
            <person name="Fujiyama A."/>
            <person name="Holland L.Z."/>
            <person name="Holland P.W.H."/>
            <person name="Satoh N."/>
            <person name="Rokhsar D.S."/>
        </authorList>
    </citation>
    <scope>NUCLEOTIDE SEQUENCE [LARGE SCALE GENOMIC DNA]</scope>
    <source>
        <strain evidence="2">S238N-H82</strain>
        <tissue evidence="2">Testes</tissue>
    </source>
</reference>
<feature type="region of interest" description="Disordered" evidence="1">
    <location>
        <begin position="1"/>
        <end position="22"/>
    </location>
</feature>
<evidence type="ECO:0000313" key="2">
    <source>
        <dbReference type="EMBL" id="EEN58571.1"/>
    </source>
</evidence>
<sequence>MTTEVVGKNVFPSAPPVTSKSLGLSPCPDAATQLMLPRCLLPLAAWLSLARRSLRRFGGRESGQGLMNARGRQGQCPAEETAEARSSARHRVTGTHPGPLSGRATPLPAGEGRRWAHLGTPNETISWRLVCNSWPCSFPGARCHGVSLPVMRRSKVTLR</sequence>
<gene>
    <name evidence="2" type="ORF">BRAFLDRAFT_93864</name>
</gene>
<evidence type="ECO:0000256" key="1">
    <source>
        <dbReference type="SAM" id="MobiDB-lite"/>
    </source>
</evidence>
<name>C3YLX7_BRAFL</name>
<protein>
    <submittedName>
        <fullName evidence="2">Uncharacterized protein</fullName>
    </submittedName>
</protein>
<dbReference type="EMBL" id="GG666529">
    <property type="protein sequence ID" value="EEN58571.1"/>
    <property type="molecule type" value="Genomic_DNA"/>
</dbReference>
<proteinExistence type="predicted"/>
<organism>
    <name type="scientific">Branchiostoma floridae</name>
    <name type="common">Florida lancelet</name>
    <name type="synonym">Amphioxus</name>
    <dbReference type="NCBI Taxonomy" id="7739"/>
    <lineage>
        <taxon>Eukaryota</taxon>
        <taxon>Metazoa</taxon>
        <taxon>Chordata</taxon>
        <taxon>Cephalochordata</taxon>
        <taxon>Leptocardii</taxon>
        <taxon>Amphioxiformes</taxon>
        <taxon>Branchiostomatidae</taxon>
        <taxon>Branchiostoma</taxon>
    </lineage>
</organism>
<dbReference type="AlphaFoldDB" id="C3YLX7"/>
<feature type="region of interest" description="Disordered" evidence="1">
    <location>
        <begin position="59"/>
        <end position="114"/>
    </location>
</feature>